<feature type="non-terminal residue" evidence="3">
    <location>
        <position position="70"/>
    </location>
</feature>
<accession>A0ABM1F834</accession>
<dbReference type="Proteomes" id="UP000695022">
    <property type="component" value="Unplaced"/>
</dbReference>
<protein>
    <submittedName>
        <fullName evidence="3">Nuclear pore membrane glycoprotein 210-like</fullName>
    </submittedName>
</protein>
<gene>
    <name evidence="3" type="primary">LOC106820613</name>
</gene>
<name>A0ABM1F834_PRICU</name>
<dbReference type="GeneID" id="106820613"/>
<dbReference type="Pfam" id="PF26181">
    <property type="entry name" value="Ig_NUP210_13th"/>
    <property type="match status" value="1"/>
</dbReference>
<reference evidence="3" key="1">
    <citation type="submission" date="2025-08" db="UniProtKB">
        <authorList>
            <consortium name="RefSeq"/>
        </authorList>
    </citation>
    <scope>IDENTIFICATION</scope>
</reference>
<dbReference type="PANTHER" id="PTHR23019:SF0">
    <property type="entry name" value="NUCLEAR PORE MEMBRANE GLYCOPROTEIN 210"/>
    <property type="match status" value="1"/>
</dbReference>
<proteinExistence type="predicted"/>
<evidence type="ECO:0000259" key="1">
    <source>
        <dbReference type="Pfam" id="PF26181"/>
    </source>
</evidence>
<feature type="domain" description="NUP210 Ig-like" evidence="1">
    <location>
        <begin position="9"/>
        <end position="68"/>
    </location>
</feature>
<evidence type="ECO:0000313" key="2">
    <source>
        <dbReference type="Proteomes" id="UP000695022"/>
    </source>
</evidence>
<dbReference type="InterPro" id="IPR045197">
    <property type="entry name" value="NUP210-like"/>
</dbReference>
<dbReference type="PANTHER" id="PTHR23019">
    <property type="entry name" value="NUCLEAR PORE MEMBRANE GLYCOPROTEIN GP210-RELATED"/>
    <property type="match status" value="1"/>
</dbReference>
<dbReference type="RefSeq" id="XP_014680605.1">
    <property type="nucleotide sequence ID" value="XM_014825119.1"/>
</dbReference>
<feature type="non-terminal residue" evidence="3">
    <location>
        <position position="1"/>
    </location>
</feature>
<keyword evidence="2" id="KW-1185">Reference proteome</keyword>
<dbReference type="InterPro" id="IPR058779">
    <property type="entry name" value="Ig_NUP210_13th"/>
</dbReference>
<organism evidence="2 3">
    <name type="scientific">Priapulus caudatus</name>
    <name type="common">Priapulid worm</name>
    <dbReference type="NCBI Taxonomy" id="37621"/>
    <lineage>
        <taxon>Eukaryota</taxon>
        <taxon>Metazoa</taxon>
        <taxon>Ecdysozoa</taxon>
        <taxon>Scalidophora</taxon>
        <taxon>Priapulida</taxon>
        <taxon>Priapulimorpha</taxon>
        <taxon>Priapulimorphida</taxon>
        <taxon>Priapulidae</taxon>
        <taxon>Priapulus</taxon>
    </lineage>
</organism>
<sequence>SVSVYVVLLTGVRIYAPLSRMRSDTLMPVYAVGMNDHEAPFSFGSSRPPFTFHWSVNNKEVAALKSPFYP</sequence>
<evidence type="ECO:0000313" key="3">
    <source>
        <dbReference type="RefSeq" id="XP_014680605.1"/>
    </source>
</evidence>